<dbReference type="RefSeq" id="YP_009812741.1">
    <property type="nucleotide sequence ID" value="NC_048069.1"/>
</dbReference>
<evidence type="ECO:0000313" key="2">
    <source>
        <dbReference type="Proteomes" id="UP000280497"/>
    </source>
</evidence>
<dbReference type="GeneID" id="55003811"/>
<evidence type="ECO:0000313" key="1">
    <source>
        <dbReference type="EMBL" id="AYB70514.1"/>
    </source>
</evidence>
<proteinExistence type="predicted"/>
<name>A0A385UJU2_9CAUD</name>
<protein>
    <submittedName>
        <fullName evidence="1">Uncharacterized protein</fullName>
    </submittedName>
</protein>
<dbReference type="EMBL" id="MH727560">
    <property type="protein sequence ID" value="AYB70514.1"/>
    <property type="molecule type" value="Genomic_DNA"/>
</dbReference>
<accession>A0A385UJU2</accession>
<reference evidence="1 2" key="1">
    <citation type="submission" date="2018-08" db="EMBL/GenBank/DDBJ databases">
        <authorList>
            <person name="Pathak A."/>
            <person name="Staton O.A."/>
            <person name="Aldaher A.R."/>
            <person name="Baird K.M."/>
            <person name="Borah A."/>
            <person name="Haggard G.E."/>
            <person name="Meesala S."/>
            <person name="Nealy S.L."/>
            <person name="Ramdas R."/>
            <person name="Rocha M."/>
            <person name="Sristi D."/>
            <person name="Thukral S."/>
            <person name="Walls C.E."/>
            <person name="Waqas M."/>
            <person name="Williams M.R."/>
            <person name="Winters A.K."/>
            <person name="Sahawneh K.J."/>
            <person name="Monti D.L."/>
            <person name="Garlena R.A."/>
            <person name="Russell D.A."/>
            <person name="Pope W.H."/>
            <person name="Jacobs-Sera D."/>
            <person name="Hatfull G.F."/>
        </authorList>
    </citation>
    <scope>NUCLEOTIDE SEQUENCE [LARGE SCALE GENOMIC DNA]</scope>
</reference>
<dbReference type="Proteomes" id="UP000280497">
    <property type="component" value="Segment"/>
</dbReference>
<sequence>MDPTPALDRLIGSILILSRTCNYDGADIHCALTMAATDAEHVELHTLIGFVDAATARAKKFQESR</sequence>
<gene>
    <name evidence="1" type="primary">32</name>
    <name evidence="1" type="ORF">SAMW_32</name>
</gene>
<dbReference type="KEGG" id="vg:55003811"/>
<organism evidence="1 2">
    <name type="scientific">Corynebacterium phage SamW</name>
    <dbReference type="NCBI Taxonomy" id="2301601"/>
    <lineage>
        <taxon>Viruses</taxon>
        <taxon>Duplodnaviria</taxon>
        <taxon>Heunggongvirae</taxon>
        <taxon>Uroviricota</taxon>
        <taxon>Caudoviricetes</taxon>
        <taxon>Samwavirus</taxon>
        <taxon>Samwavirus samW</taxon>
    </lineage>
</organism>
<keyword evidence="2" id="KW-1185">Reference proteome</keyword>